<evidence type="ECO:0000256" key="6">
    <source>
        <dbReference type="SAM" id="MobiDB-lite"/>
    </source>
</evidence>
<dbReference type="AlphaFoldDB" id="A0A261TBK6"/>
<dbReference type="Pfam" id="PF04888">
    <property type="entry name" value="SseC"/>
    <property type="match status" value="1"/>
</dbReference>
<proteinExistence type="inferred from homology"/>
<feature type="transmembrane region" description="Helical" evidence="7">
    <location>
        <begin position="141"/>
        <end position="165"/>
    </location>
</feature>
<feature type="coiled-coil region" evidence="5">
    <location>
        <begin position="90"/>
        <end position="121"/>
    </location>
</feature>
<dbReference type="InterPro" id="IPR006972">
    <property type="entry name" value="BipB-like_C"/>
</dbReference>
<evidence type="ECO:0000313" key="10">
    <source>
        <dbReference type="Proteomes" id="UP000216913"/>
    </source>
</evidence>
<dbReference type="OrthoDB" id="8902337at2"/>
<dbReference type="GO" id="GO:0033644">
    <property type="term" value="C:host cell membrane"/>
    <property type="evidence" value="ECO:0007669"/>
    <property type="project" value="UniProtKB-SubCell"/>
</dbReference>
<dbReference type="EMBL" id="NEVP01000011">
    <property type="protein sequence ID" value="OZI46667.1"/>
    <property type="molecule type" value="Genomic_DNA"/>
</dbReference>
<keyword evidence="5" id="KW-0175">Coiled coil</keyword>
<evidence type="ECO:0000259" key="8">
    <source>
        <dbReference type="Pfam" id="PF04888"/>
    </source>
</evidence>
<evidence type="ECO:0000256" key="7">
    <source>
        <dbReference type="SAM" id="Phobius"/>
    </source>
</evidence>
<dbReference type="Proteomes" id="UP000216913">
    <property type="component" value="Unassembled WGS sequence"/>
</dbReference>
<feature type="transmembrane region" description="Helical" evidence="7">
    <location>
        <begin position="234"/>
        <end position="253"/>
    </location>
</feature>
<evidence type="ECO:0000313" key="9">
    <source>
        <dbReference type="EMBL" id="OZI46667.1"/>
    </source>
</evidence>
<reference evidence="9 10" key="1">
    <citation type="submission" date="2017-05" db="EMBL/GenBank/DDBJ databases">
        <title>Complete and WGS of Bordetella genogroups.</title>
        <authorList>
            <person name="Spilker T."/>
            <person name="LiPuma J."/>
        </authorList>
    </citation>
    <scope>NUCLEOTIDE SEQUENCE [LARGE SCALE GENOMIC DNA]</scope>
    <source>
        <strain evidence="9 10">AU10456</strain>
    </source>
</reference>
<accession>A0A261TBK6</accession>
<organism evidence="9 10">
    <name type="scientific">Bordetella genomosp. 5</name>
    <dbReference type="NCBI Taxonomy" id="1395608"/>
    <lineage>
        <taxon>Bacteria</taxon>
        <taxon>Pseudomonadati</taxon>
        <taxon>Pseudomonadota</taxon>
        <taxon>Betaproteobacteria</taxon>
        <taxon>Burkholderiales</taxon>
        <taxon>Alcaligenaceae</taxon>
        <taxon>Bordetella</taxon>
    </lineage>
</organism>
<keyword evidence="3" id="KW-0843">Virulence</keyword>
<feature type="domain" description="Translocator protein BipB-like C-terminal" evidence="8">
    <location>
        <begin position="84"/>
        <end position="417"/>
    </location>
</feature>
<protein>
    <recommendedName>
        <fullName evidence="8">Translocator protein BipB-like C-terminal domain-containing protein</fullName>
    </recommendedName>
</protein>
<feature type="coiled-coil region" evidence="5">
    <location>
        <begin position="365"/>
        <end position="399"/>
    </location>
</feature>
<feature type="region of interest" description="Disordered" evidence="6">
    <location>
        <begin position="1"/>
        <end position="23"/>
    </location>
</feature>
<evidence type="ECO:0000256" key="3">
    <source>
        <dbReference type="ARBA" id="ARBA00023026"/>
    </source>
</evidence>
<comment type="caution">
    <text evidence="9">The sequence shown here is derived from an EMBL/GenBank/DDBJ whole genome shotgun (WGS) entry which is preliminary data.</text>
</comment>
<keyword evidence="7" id="KW-0812">Transmembrane</keyword>
<comment type="similarity">
    <text evidence="4">Belongs to the SctE/SipB/YopB family.</text>
</comment>
<sequence>MDIRNTGTPGLPPGLDQPSQAGADMATAAMRAAGGIDLSALASQWAADMAQLRGAGGDGVSNANGKPAIAAPTKEFSASEMVDLLRNLQSKTQEAQLRSAKENVENNRIEQAKNNEEQSRKIDEWIQKSKEANKGGLLGKIFGWIGAIVAAIAAALMVVAAVAATAVTGGAAGPAMIALAAIAVTGAVSLLATQISTEVGGPEISISNMVTQAVSKLLQAFGVEPELAERIGNIVAGASMVMTGAILVEPGALGKMAGAIATVAGADPQTAGYIAMAIGLAATITVGVVMAVASFGAGTVSTAANVAGNITSQTMRTVADTAKTAGQVAQGAAAVAKGAGGIATGAESIQSAKAQEAADQVLADRKALEAMMTKLQASMEEDREKIKEVIQAMDEAMQLVSKMIAGAADSMTQITANIGKRAMV</sequence>
<keyword evidence="10" id="KW-1185">Reference proteome</keyword>
<dbReference type="RefSeq" id="WP_094802502.1">
    <property type="nucleotide sequence ID" value="NZ_NEVN01000009.1"/>
</dbReference>
<gene>
    <name evidence="9" type="ORF">CAL25_18415</name>
</gene>
<feature type="transmembrane region" description="Helical" evidence="7">
    <location>
        <begin position="171"/>
        <end position="192"/>
    </location>
</feature>
<evidence type="ECO:0000256" key="4">
    <source>
        <dbReference type="ARBA" id="ARBA00035640"/>
    </source>
</evidence>
<feature type="transmembrane region" description="Helical" evidence="7">
    <location>
        <begin position="273"/>
        <end position="295"/>
    </location>
</feature>
<keyword evidence="7" id="KW-1133">Transmembrane helix</keyword>
<evidence type="ECO:0000256" key="5">
    <source>
        <dbReference type="SAM" id="Coils"/>
    </source>
</evidence>
<evidence type="ECO:0000256" key="2">
    <source>
        <dbReference type="ARBA" id="ARBA00022870"/>
    </source>
</evidence>
<comment type="subcellular location">
    <subcellularLocation>
        <location evidence="1">Host membrane</location>
    </subcellularLocation>
</comment>
<name>A0A261TBK6_9BORD</name>
<keyword evidence="7" id="KW-0472">Membrane</keyword>
<evidence type="ECO:0000256" key="1">
    <source>
        <dbReference type="ARBA" id="ARBA00004551"/>
    </source>
</evidence>
<keyword evidence="2" id="KW-1043">Host membrane</keyword>